<evidence type="ECO:0000256" key="3">
    <source>
        <dbReference type="ARBA" id="ARBA00022741"/>
    </source>
</evidence>
<dbReference type="InterPro" id="IPR006083">
    <property type="entry name" value="PRK/URK"/>
</dbReference>
<comment type="catalytic activity">
    <reaction evidence="5">
        <text>cytidine + ATP = CMP + ADP + H(+)</text>
        <dbReference type="Rhea" id="RHEA:24674"/>
        <dbReference type="ChEBI" id="CHEBI:15378"/>
        <dbReference type="ChEBI" id="CHEBI:17562"/>
        <dbReference type="ChEBI" id="CHEBI:30616"/>
        <dbReference type="ChEBI" id="CHEBI:60377"/>
        <dbReference type="ChEBI" id="CHEBI:456216"/>
        <dbReference type="EC" id="2.7.1.48"/>
    </reaction>
</comment>
<gene>
    <name evidence="7" type="primary">udk</name>
    <name evidence="7" type="ORF">NDI56_12230</name>
</gene>
<dbReference type="NCBIfam" id="TIGR00235">
    <property type="entry name" value="udk"/>
    <property type="match status" value="1"/>
</dbReference>
<comment type="caution">
    <text evidence="7">The sequence shown here is derived from an EMBL/GenBank/DDBJ whole genome shotgun (WGS) entry which is preliminary data.</text>
</comment>
<dbReference type="InterPro" id="IPR000764">
    <property type="entry name" value="Uridine_kinase-like"/>
</dbReference>
<dbReference type="RefSeq" id="WP_310919829.1">
    <property type="nucleotide sequence ID" value="NZ_JAMQON010000003.1"/>
</dbReference>
<evidence type="ECO:0000313" key="7">
    <source>
        <dbReference type="EMBL" id="MDS0260163.1"/>
    </source>
</evidence>
<keyword evidence="2 5" id="KW-0808">Transferase</keyword>
<sequence length="212" mass="24102">MSESPFLIGIAGGTGAGKTTIATEIVDAVDVDMVLLSLDNYYCDQSELSPEERAELNFDHPDAIDWERLIGDVRSLSENEAVAVPQYNLETHTRERDPITVEPEPIVIVEGILALYHDRILDQLDLSIYVQTDPDVRVLRRIRRDIEERDRTVDGVIEQYLSTVKPMHEQFVEPTKRKADIIIPEGVNEPAMELLQEKAMREIGPKAEYQEM</sequence>
<protein>
    <recommendedName>
        <fullName evidence="5">Uridine kinase</fullName>
        <ecNumber evidence="5">2.7.1.48</ecNumber>
    </recommendedName>
</protein>
<dbReference type="EC" id="2.7.1.48" evidence="5"/>
<comment type="pathway">
    <text evidence="1 5">Pyrimidine metabolism; UMP biosynthesis via salvage pathway; UMP from uridine: step 1/1.</text>
</comment>
<accession>A0ABU2FDY7</accession>
<evidence type="ECO:0000256" key="2">
    <source>
        <dbReference type="ARBA" id="ARBA00022679"/>
    </source>
</evidence>
<evidence type="ECO:0000256" key="1">
    <source>
        <dbReference type="ARBA" id="ARBA00004690"/>
    </source>
</evidence>
<keyword evidence="5" id="KW-0963">Cytoplasm</keyword>
<dbReference type="PANTHER" id="PTHR10285">
    <property type="entry name" value="URIDINE KINASE"/>
    <property type="match status" value="1"/>
</dbReference>
<dbReference type="PRINTS" id="PR00988">
    <property type="entry name" value="URIDINKINASE"/>
</dbReference>
<keyword evidence="5" id="KW-0067">ATP-binding</keyword>
<comment type="catalytic activity">
    <reaction evidence="5">
        <text>uridine + ATP = UMP + ADP + H(+)</text>
        <dbReference type="Rhea" id="RHEA:16825"/>
        <dbReference type="ChEBI" id="CHEBI:15378"/>
        <dbReference type="ChEBI" id="CHEBI:16704"/>
        <dbReference type="ChEBI" id="CHEBI:30616"/>
        <dbReference type="ChEBI" id="CHEBI:57865"/>
        <dbReference type="ChEBI" id="CHEBI:456216"/>
        <dbReference type="EC" id="2.7.1.48"/>
    </reaction>
</comment>
<feature type="domain" description="Phosphoribulokinase/uridine kinase" evidence="6">
    <location>
        <begin position="7"/>
        <end position="186"/>
    </location>
</feature>
<dbReference type="CDD" id="cd02023">
    <property type="entry name" value="UMPK"/>
    <property type="match status" value="1"/>
</dbReference>
<dbReference type="Gene3D" id="3.40.50.300">
    <property type="entry name" value="P-loop containing nucleotide triphosphate hydrolases"/>
    <property type="match status" value="1"/>
</dbReference>
<name>A0ABU2FDY7_9EURY</name>
<keyword evidence="8" id="KW-1185">Reference proteome</keyword>
<dbReference type="Pfam" id="PF00485">
    <property type="entry name" value="PRK"/>
    <property type="match status" value="1"/>
</dbReference>
<organism evidence="7 8">
    <name type="scientific">Haloarcula saliterrae</name>
    <dbReference type="NCBI Taxonomy" id="2950534"/>
    <lineage>
        <taxon>Archaea</taxon>
        <taxon>Methanobacteriati</taxon>
        <taxon>Methanobacteriota</taxon>
        <taxon>Stenosarchaea group</taxon>
        <taxon>Halobacteria</taxon>
        <taxon>Halobacteriales</taxon>
        <taxon>Haloarculaceae</taxon>
        <taxon>Haloarcula</taxon>
    </lineage>
</organism>
<dbReference type="EMBL" id="JAMQON010000003">
    <property type="protein sequence ID" value="MDS0260163.1"/>
    <property type="molecule type" value="Genomic_DNA"/>
</dbReference>
<reference evidence="7 8" key="1">
    <citation type="submission" date="2022-06" db="EMBL/GenBank/DDBJ databases">
        <title>Haloarcula sp. a new haloarchaeum isolate from saline soil.</title>
        <authorList>
            <person name="Strakova D."/>
            <person name="Galisteo C."/>
            <person name="Sanchez-Porro C."/>
            <person name="Ventosa A."/>
        </authorList>
    </citation>
    <scope>NUCLEOTIDE SEQUENCE [LARGE SCALE GENOMIC DNA]</scope>
    <source>
        <strain evidence="7 8">S1CR25-12</strain>
    </source>
</reference>
<evidence type="ECO:0000256" key="5">
    <source>
        <dbReference type="RuleBase" id="RU003825"/>
    </source>
</evidence>
<evidence type="ECO:0000313" key="8">
    <source>
        <dbReference type="Proteomes" id="UP001259659"/>
    </source>
</evidence>
<proteinExistence type="inferred from homology"/>
<evidence type="ECO:0000256" key="4">
    <source>
        <dbReference type="ARBA" id="ARBA00022777"/>
    </source>
</evidence>
<comment type="similarity">
    <text evidence="5">Belongs to the uridine kinase family.</text>
</comment>
<comment type="subcellular location">
    <subcellularLocation>
        <location evidence="5">Cytoplasm</location>
    </subcellularLocation>
</comment>
<comment type="pathway">
    <text evidence="5">Pyrimidine metabolism; CTP biosynthesis via salvage pathway; CTP from cytidine: step 1/3.</text>
</comment>
<keyword evidence="4 5" id="KW-0418">Kinase</keyword>
<dbReference type="NCBIfam" id="NF004018">
    <property type="entry name" value="PRK05480.1"/>
    <property type="match status" value="1"/>
</dbReference>
<dbReference type="InterPro" id="IPR027417">
    <property type="entry name" value="P-loop_NTPase"/>
</dbReference>
<dbReference type="SUPFAM" id="SSF52540">
    <property type="entry name" value="P-loop containing nucleoside triphosphate hydrolases"/>
    <property type="match status" value="1"/>
</dbReference>
<dbReference type="Proteomes" id="UP001259659">
    <property type="component" value="Unassembled WGS sequence"/>
</dbReference>
<keyword evidence="3 5" id="KW-0547">Nucleotide-binding</keyword>
<dbReference type="GO" id="GO:0004849">
    <property type="term" value="F:uridine kinase activity"/>
    <property type="evidence" value="ECO:0007669"/>
    <property type="project" value="UniProtKB-EC"/>
</dbReference>
<evidence type="ECO:0000259" key="6">
    <source>
        <dbReference type="Pfam" id="PF00485"/>
    </source>
</evidence>